<feature type="domain" description="Aldehyde dehydrogenase" evidence="4">
    <location>
        <begin position="21"/>
        <end position="481"/>
    </location>
</feature>
<keyword evidence="1 3" id="KW-0560">Oxidoreductase</keyword>
<dbReference type="RefSeq" id="WP_173136632.1">
    <property type="nucleotide sequence ID" value="NZ_CBCSGW010000009.1"/>
</dbReference>
<dbReference type="Gene3D" id="3.40.309.10">
    <property type="entry name" value="Aldehyde Dehydrogenase, Chain A, domain 2"/>
    <property type="match status" value="1"/>
</dbReference>
<sequence>MKITPEKLDHVPTGLLIDGDWRPSAQGGTLPVIDPATEDVLTEVADATPADVPAVLDASVSAFDTWSATAPRVRSEILRRTYESLIERADDFALLITLEMGKPLAESRAEVTYAAEFVRWYAEEAVRLNGTYRIAPEGNARQLTVKQPVGPCLLITPWNFPLAMVTRKVAPALAAGCSAILKPAEQTPLTALLFGQVLADAGVPAGVVNIITTSDPAPVVDALLADQRVRKLSFTGSTEVGRVLLASAARNVQRTSMELGGNAPFLVFADADIDAAVDGAMLAKLRNGGESCVAANRFLVHESVSDEFAAALAKRMREQRLGAGTDAGTTVGPLIDAAARSKVDDLVREAVDRGARVLTGGQAPNRAGFFYEPTVLTGVGADARMLTTEIFGPVAPISTFTSEEEAITAANATEFGLVAYAYTRDLDRALRVADALRTGMVGLNRGVVSNAAAPFGGVKQSGLGREGGEAGIQEYLDTKYIAL</sequence>
<gene>
    <name evidence="5" type="ORF">GC106_52540</name>
</gene>
<name>A0ABX2F9W9_9PSEU</name>
<proteinExistence type="inferred from homology"/>
<dbReference type="CDD" id="cd07103">
    <property type="entry name" value="ALDH_F5_SSADH_GabD"/>
    <property type="match status" value="1"/>
</dbReference>
<dbReference type="InterPro" id="IPR015590">
    <property type="entry name" value="Aldehyde_DH_dom"/>
</dbReference>
<accession>A0ABX2F9W9</accession>
<keyword evidence="6" id="KW-1185">Reference proteome</keyword>
<dbReference type="Proteomes" id="UP000763557">
    <property type="component" value="Unassembled WGS sequence"/>
</dbReference>
<dbReference type="InterPro" id="IPR016161">
    <property type="entry name" value="Ald_DH/histidinol_DH"/>
</dbReference>
<protein>
    <submittedName>
        <fullName evidence="5">NAD-dependent succinate-semialdehyde dehydrogenase</fullName>
    </submittedName>
</protein>
<dbReference type="InterPro" id="IPR016160">
    <property type="entry name" value="Ald_DH_CS_CYS"/>
</dbReference>
<evidence type="ECO:0000256" key="1">
    <source>
        <dbReference type="ARBA" id="ARBA00023002"/>
    </source>
</evidence>
<reference evidence="5 6" key="1">
    <citation type="submission" date="2020-01" db="EMBL/GenBank/DDBJ databases">
        <title>Kibdelosporangium persica a novel Actinomycetes from a hot desert in Iran.</title>
        <authorList>
            <person name="Safaei N."/>
            <person name="Zaburannyi N."/>
            <person name="Mueller R."/>
            <person name="Wink J."/>
        </authorList>
    </citation>
    <scope>NUCLEOTIDE SEQUENCE [LARGE SCALE GENOMIC DNA]</scope>
    <source>
        <strain evidence="5 6">4NS15</strain>
    </source>
</reference>
<comment type="similarity">
    <text evidence="3">Belongs to the aldehyde dehydrogenase family.</text>
</comment>
<dbReference type="InterPro" id="IPR016163">
    <property type="entry name" value="Ald_DH_C"/>
</dbReference>
<organism evidence="5 6">
    <name type="scientific">Kibdelosporangium persicum</name>
    <dbReference type="NCBI Taxonomy" id="2698649"/>
    <lineage>
        <taxon>Bacteria</taxon>
        <taxon>Bacillati</taxon>
        <taxon>Actinomycetota</taxon>
        <taxon>Actinomycetes</taxon>
        <taxon>Pseudonocardiales</taxon>
        <taxon>Pseudonocardiaceae</taxon>
        <taxon>Kibdelosporangium</taxon>
    </lineage>
</organism>
<dbReference type="EMBL" id="JAAATY010000017">
    <property type="protein sequence ID" value="NRN68013.1"/>
    <property type="molecule type" value="Genomic_DNA"/>
</dbReference>
<dbReference type="SUPFAM" id="SSF53720">
    <property type="entry name" value="ALDH-like"/>
    <property type="match status" value="1"/>
</dbReference>
<dbReference type="PROSITE" id="PS00070">
    <property type="entry name" value="ALDEHYDE_DEHYDR_CYS"/>
    <property type="match status" value="1"/>
</dbReference>
<dbReference type="InterPro" id="IPR050740">
    <property type="entry name" value="Aldehyde_DH_Superfamily"/>
</dbReference>
<comment type="caution">
    <text evidence="5">The sequence shown here is derived from an EMBL/GenBank/DDBJ whole genome shotgun (WGS) entry which is preliminary data.</text>
</comment>
<evidence type="ECO:0000259" key="4">
    <source>
        <dbReference type="Pfam" id="PF00171"/>
    </source>
</evidence>
<dbReference type="Pfam" id="PF00171">
    <property type="entry name" value="Aldedh"/>
    <property type="match status" value="1"/>
</dbReference>
<dbReference type="PANTHER" id="PTHR43353">
    <property type="entry name" value="SUCCINATE-SEMIALDEHYDE DEHYDROGENASE, MITOCHONDRIAL"/>
    <property type="match status" value="1"/>
</dbReference>
<evidence type="ECO:0000256" key="3">
    <source>
        <dbReference type="RuleBase" id="RU003345"/>
    </source>
</evidence>
<dbReference type="InterPro" id="IPR029510">
    <property type="entry name" value="Ald_DH_CS_GLU"/>
</dbReference>
<dbReference type="Gene3D" id="3.40.605.10">
    <property type="entry name" value="Aldehyde Dehydrogenase, Chain A, domain 1"/>
    <property type="match status" value="1"/>
</dbReference>
<dbReference type="InterPro" id="IPR016162">
    <property type="entry name" value="Ald_DH_N"/>
</dbReference>
<evidence type="ECO:0000313" key="6">
    <source>
        <dbReference type="Proteomes" id="UP000763557"/>
    </source>
</evidence>
<evidence type="ECO:0000313" key="5">
    <source>
        <dbReference type="EMBL" id="NRN68013.1"/>
    </source>
</evidence>
<dbReference type="PANTHER" id="PTHR43353:SF5">
    <property type="entry name" value="SUCCINATE-SEMIALDEHYDE DEHYDROGENASE, MITOCHONDRIAL"/>
    <property type="match status" value="1"/>
</dbReference>
<dbReference type="PROSITE" id="PS00687">
    <property type="entry name" value="ALDEHYDE_DEHYDR_GLU"/>
    <property type="match status" value="1"/>
</dbReference>
<evidence type="ECO:0000256" key="2">
    <source>
        <dbReference type="PROSITE-ProRule" id="PRU10007"/>
    </source>
</evidence>
<feature type="active site" evidence="2">
    <location>
        <position position="258"/>
    </location>
</feature>